<evidence type="ECO:0000313" key="3">
    <source>
        <dbReference type="EnsemblFungi" id="MAPG_10571T0"/>
    </source>
</evidence>
<dbReference type="EMBL" id="GL876975">
    <property type="protein sequence ID" value="KLU90719.1"/>
    <property type="molecule type" value="Genomic_DNA"/>
</dbReference>
<reference evidence="2" key="3">
    <citation type="submission" date="2011-03" db="EMBL/GenBank/DDBJ databases">
        <title>Annotation of Magnaporthe poae ATCC 64411.</title>
        <authorList>
            <person name="Ma L.-J."/>
            <person name="Dead R."/>
            <person name="Young S.K."/>
            <person name="Zeng Q."/>
            <person name="Gargeya S."/>
            <person name="Fitzgerald M."/>
            <person name="Haas B."/>
            <person name="Abouelleil A."/>
            <person name="Alvarado L."/>
            <person name="Arachchi H.M."/>
            <person name="Berlin A."/>
            <person name="Brown A."/>
            <person name="Chapman S.B."/>
            <person name="Chen Z."/>
            <person name="Dunbar C."/>
            <person name="Freedman E."/>
            <person name="Gearin G."/>
            <person name="Gellesch M."/>
            <person name="Goldberg J."/>
            <person name="Griggs A."/>
            <person name="Gujja S."/>
            <person name="Heiman D."/>
            <person name="Howarth C."/>
            <person name="Larson L."/>
            <person name="Lui A."/>
            <person name="MacDonald P.J.P."/>
            <person name="Mehta T."/>
            <person name="Montmayeur A."/>
            <person name="Murphy C."/>
            <person name="Neiman D."/>
            <person name="Pearson M."/>
            <person name="Priest M."/>
            <person name="Roberts A."/>
            <person name="Saif S."/>
            <person name="Shea T."/>
            <person name="Shenoy N."/>
            <person name="Sisk P."/>
            <person name="Stolte C."/>
            <person name="Sykes S."/>
            <person name="Yandava C."/>
            <person name="Wortman J."/>
            <person name="Nusbaum C."/>
            <person name="Birren B."/>
        </authorList>
    </citation>
    <scope>NUCLEOTIDE SEQUENCE</scope>
    <source>
        <strain evidence="2">ATCC 64411</strain>
    </source>
</reference>
<dbReference type="EnsemblFungi" id="MAPG_10571T0">
    <property type="protein sequence ID" value="MAPG_10571T0"/>
    <property type="gene ID" value="MAPG_10571"/>
</dbReference>
<reference evidence="3" key="4">
    <citation type="journal article" date="2015" name="G3 (Bethesda)">
        <title>Genome sequences of three phytopathogenic species of the Magnaporthaceae family of fungi.</title>
        <authorList>
            <person name="Okagaki L.H."/>
            <person name="Nunes C.C."/>
            <person name="Sailsbery J."/>
            <person name="Clay B."/>
            <person name="Brown D."/>
            <person name="John T."/>
            <person name="Oh Y."/>
            <person name="Young N."/>
            <person name="Fitzgerald M."/>
            <person name="Haas B.J."/>
            <person name="Zeng Q."/>
            <person name="Young S."/>
            <person name="Adiconis X."/>
            <person name="Fan L."/>
            <person name="Levin J.Z."/>
            <person name="Mitchell T.K."/>
            <person name="Okubara P.A."/>
            <person name="Farman M.L."/>
            <person name="Kohn L.M."/>
            <person name="Birren B."/>
            <person name="Ma L.-J."/>
            <person name="Dean R.A."/>
        </authorList>
    </citation>
    <scope>NUCLEOTIDE SEQUENCE</scope>
    <source>
        <strain evidence="3">ATCC 64411 / 73-15</strain>
    </source>
</reference>
<accession>A0A0C4ECY2</accession>
<reference evidence="4" key="2">
    <citation type="submission" date="2010-05" db="EMBL/GenBank/DDBJ databases">
        <title>The genome sequence of Magnaporthe poae strain ATCC 64411.</title>
        <authorList>
            <person name="Ma L.-J."/>
            <person name="Dead R."/>
            <person name="Young S."/>
            <person name="Zeng Q."/>
            <person name="Koehrsen M."/>
            <person name="Alvarado L."/>
            <person name="Berlin A."/>
            <person name="Chapman S.B."/>
            <person name="Chen Z."/>
            <person name="Freedman E."/>
            <person name="Gellesch M."/>
            <person name="Goldberg J."/>
            <person name="Griggs A."/>
            <person name="Gujja S."/>
            <person name="Heilman E.R."/>
            <person name="Heiman D."/>
            <person name="Hepburn T."/>
            <person name="Howarth C."/>
            <person name="Jen D."/>
            <person name="Larson L."/>
            <person name="Mehta T."/>
            <person name="Neiman D."/>
            <person name="Pearson M."/>
            <person name="Roberts A."/>
            <person name="Saif S."/>
            <person name="Shea T."/>
            <person name="Shenoy N."/>
            <person name="Sisk P."/>
            <person name="Stolte C."/>
            <person name="Sykes S."/>
            <person name="Walk T."/>
            <person name="White J."/>
            <person name="Yandava C."/>
            <person name="Haas B."/>
            <person name="Nusbaum C."/>
            <person name="Birren B."/>
        </authorList>
    </citation>
    <scope>NUCLEOTIDE SEQUENCE [LARGE SCALE GENOMIC DNA]</scope>
    <source>
        <strain evidence="4">ATCC 64411 / 73-15</strain>
    </source>
</reference>
<reference evidence="2" key="1">
    <citation type="submission" date="2010-05" db="EMBL/GenBank/DDBJ databases">
        <title>The Genome Sequence of Magnaporthe poae strain ATCC 64411.</title>
        <authorList>
            <consortium name="The Broad Institute Genome Sequencing Platform"/>
            <consortium name="Broad Institute Genome Sequencing Center for Infectious Disease"/>
            <person name="Ma L.-J."/>
            <person name="Dead R."/>
            <person name="Young S."/>
            <person name="Zeng Q."/>
            <person name="Koehrsen M."/>
            <person name="Alvarado L."/>
            <person name="Berlin A."/>
            <person name="Chapman S.B."/>
            <person name="Chen Z."/>
            <person name="Freedman E."/>
            <person name="Gellesch M."/>
            <person name="Goldberg J."/>
            <person name="Griggs A."/>
            <person name="Gujja S."/>
            <person name="Heilman E.R."/>
            <person name="Heiman D."/>
            <person name="Hepburn T."/>
            <person name="Howarth C."/>
            <person name="Jen D."/>
            <person name="Larson L."/>
            <person name="Mehta T."/>
            <person name="Neiman D."/>
            <person name="Pearson M."/>
            <person name="Roberts A."/>
            <person name="Saif S."/>
            <person name="Shea T."/>
            <person name="Shenoy N."/>
            <person name="Sisk P."/>
            <person name="Stolte C."/>
            <person name="Sykes S."/>
            <person name="Walk T."/>
            <person name="White J."/>
            <person name="Yandava C."/>
            <person name="Haas B."/>
            <person name="Nusbaum C."/>
            <person name="Birren B."/>
        </authorList>
    </citation>
    <scope>NUCLEOTIDE SEQUENCE</scope>
    <source>
        <strain evidence="2">ATCC 64411</strain>
    </source>
</reference>
<dbReference type="VEuPathDB" id="FungiDB:MAPG_10571"/>
<keyword evidence="4" id="KW-1185">Reference proteome</keyword>
<dbReference type="Proteomes" id="UP000011715">
    <property type="component" value="Unassembled WGS sequence"/>
</dbReference>
<dbReference type="AlphaFoldDB" id="A0A0C4ECY2"/>
<reference evidence="3" key="5">
    <citation type="submission" date="2015-06" db="UniProtKB">
        <authorList>
            <consortium name="EnsemblFungi"/>
        </authorList>
    </citation>
    <scope>IDENTIFICATION</scope>
    <source>
        <strain evidence="3">ATCC 64411</strain>
    </source>
</reference>
<sequence>MRKLRPGEVVVVGRCPPQGPDSTIPLKAPVFEKAYQAATENNIPSSVGPTLLTTITFAEMSTRPCRQMYDQMFLESKPWKTIYAVMISEIYRSTRASRPEVGIFNTAMGRHGSALPYSYTRIEPQQGHDRLGQRAQDSERAPASRHVPDRNERASAICTLLGKFEFAYGIMERSGRSVAVREDLETLVANSTVYTRLMCIVNQTTYRDKLKKACEVIALVEEIDSASLTARGW</sequence>
<feature type="region of interest" description="Disordered" evidence="1">
    <location>
        <begin position="126"/>
        <end position="150"/>
    </location>
</feature>
<proteinExistence type="predicted"/>
<organism evidence="3 4">
    <name type="scientific">Magnaporthiopsis poae (strain ATCC 64411 / 73-15)</name>
    <name type="common">Kentucky bluegrass fungus</name>
    <name type="synonym">Magnaporthe poae</name>
    <dbReference type="NCBI Taxonomy" id="644358"/>
    <lineage>
        <taxon>Eukaryota</taxon>
        <taxon>Fungi</taxon>
        <taxon>Dikarya</taxon>
        <taxon>Ascomycota</taxon>
        <taxon>Pezizomycotina</taxon>
        <taxon>Sordariomycetes</taxon>
        <taxon>Sordariomycetidae</taxon>
        <taxon>Magnaporthales</taxon>
        <taxon>Magnaporthaceae</taxon>
        <taxon>Magnaporthiopsis</taxon>
    </lineage>
</organism>
<evidence type="ECO:0000313" key="2">
    <source>
        <dbReference type="EMBL" id="KLU90719.1"/>
    </source>
</evidence>
<evidence type="ECO:0000313" key="4">
    <source>
        <dbReference type="Proteomes" id="UP000011715"/>
    </source>
</evidence>
<gene>
    <name evidence="2" type="ORF">MAPG_10571</name>
</gene>
<dbReference type="EMBL" id="ADBL01002362">
    <property type="status" value="NOT_ANNOTATED_CDS"/>
    <property type="molecule type" value="Genomic_DNA"/>
</dbReference>
<evidence type="ECO:0000256" key="1">
    <source>
        <dbReference type="SAM" id="MobiDB-lite"/>
    </source>
</evidence>
<protein>
    <submittedName>
        <fullName evidence="2 3">Uncharacterized protein</fullName>
    </submittedName>
</protein>
<name>A0A0C4ECY2_MAGP6</name>